<evidence type="ECO:0000259" key="12">
    <source>
        <dbReference type="Pfam" id="PF01179"/>
    </source>
</evidence>
<dbReference type="EC" id="1.4.3.-" evidence="9"/>
<evidence type="ECO:0000256" key="6">
    <source>
        <dbReference type="ARBA" id="ARBA00023002"/>
    </source>
</evidence>
<feature type="transmembrane region" description="Helical" evidence="11">
    <location>
        <begin position="7"/>
        <end position="27"/>
    </location>
</feature>
<evidence type="ECO:0000256" key="7">
    <source>
        <dbReference type="ARBA" id="ARBA00023008"/>
    </source>
</evidence>
<comment type="cofactor">
    <cofactor evidence="9">
        <name>Cu cation</name>
        <dbReference type="ChEBI" id="CHEBI:23378"/>
    </cofactor>
    <text evidence="9">Contains 1 topaquinone per subunit.</text>
</comment>
<protein>
    <recommendedName>
        <fullName evidence="9">Amine oxidase</fullName>
        <ecNumber evidence="9">1.4.3.-</ecNumber>
    </recommendedName>
</protein>
<evidence type="ECO:0000313" key="16">
    <source>
        <dbReference type="Proteomes" id="UP001457282"/>
    </source>
</evidence>
<dbReference type="Pfam" id="PF02728">
    <property type="entry name" value="Cu_amine_oxidN3"/>
    <property type="match status" value="1"/>
</dbReference>
<feature type="domain" description="Copper amine oxidase catalytic" evidence="12">
    <location>
        <begin position="297"/>
        <end position="361"/>
    </location>
</feature>
<proteinExistence type="inferred from homology"/>
<evidence type="ECO:0000313" key="15">
    <source>
        <dbReference type="EMBL" id="KAK9927461.1"/>
    </source>
</evidence>
<evidence type="ECO:0000256" key="1">
    <source>
        <dbReference type="ARBA" id="ARBA00001935"/>
    </source>
</evidence>
<dbReference type="AlphaFoldDB" id="A0AAW1WUU8"/>
<dbReference type="InterPro" id="IPR015802">
    <property type="entry name" value="Cu_amine_oxidase_N3"/>
</dbReference>
<keyword evidence="16" id="KW-1185">Reference proteome</keyword>
<dbReference type="PANTHER" id="PTHR10638">
    <property type="entry name" value="COPPER AMINE OXIDASE"/>
    <property type="match status" value="1"/>
</dbReference>
<dbReference type="Pfam" id="PF02727">
    <property type="entry name" value="Cu_amine_oxidN2"/>
    <property type="match status" value="1"/>
</dbReference>
<dbReference type="FunFam" id="3.10.450.40:FF:000024">
    <property type="entry name" value="Amine oxidase"/>
    <property type="match status" value="1"/>
</dbReference>
<dbReference type="SUPFAM" id="SSF49998">
    <property type="entry name" value="Amine oxidase catalytic domain"/>
    <property type="match status" value="1"/>
</dbReference>
<feature type="region of interest" description="Disordered" evidence="10">
    <location>
        <begin position="58"/>
        <end position="81"/>
    </location>
</feature>
<dbReference type="SUPFAM" id="SSF54416">
    <property type="entry name" value="Amine oxidase N-terminal region"/>
    <property type="match status" value="2"/>
</dbReference>
<evidence type="ECO:0000259" key="14">
    <source>
        <dbReference type="Pfam" id="PF02728"/>
    </source>
</evidence>
<comment type="PTM">
    <text evidence="9">Topaquinone (TPQ) is generated by copper-dependent autoxidation of a specific tyrosyl residue.</text>
</comment>
<keyword evidence="8" id="KW-1015">Disulfide bond</keyword>
<dbReference type="GO" id="GO:0009308">
    <property type="term" value="P:amine metabolic process"/>
    <property type="evidence" value="ECO:0007669"/>
    <property type="project" value="UniProtKB-UniRule"/>
</dbReference>
<organism evidence="15 16">
    <name type="scientific">Rubus argutus</name>
    <name type="common">Southern blackberry</name>
    <dbReference type="NCBI Taxonomy" id="59490"/>
    <lineage>
        <taxon>Eukaryota</taxon>
        <taxon>Viridiplantae</taxon>
        <taxon>Streptophyta</taxon>
        <taxon>Embryophyta</taxon>
        <taxon>Tracheophyta</taxon>
        <taxon>Spermatophyta</taxon>
        <taxon>Magnoliopsida</taxon>
        <taxon>eudicotyledons</taxon>
        <taxon>Gunneridae</taxon>
        <taxon>Pentapetalae</taxon>
        <taxon>rosids</taxon>
        <taxon>fabids</taxon>
        <taxon>Rosales</taxon>
        <taxon>Rosaceae</taxon>
        <taxon>Rosoideae</taxon>
        <taxon>Rosoideae incertae sedis</taxon>
        <taxon>Rubus</taxon>
    </lineage>
</organism>
<dbReference type="InterPro" id="IPR016182">
    <property type="entry name" value="Cu_amine_oxidase_N-reg"/>
</dbReference>
<dbReference type="InterPro" id="IPR015798">
    <property type="entry name" value="Cu_amine_oxidase_C"/>
</dbReference>
<accession>A0AAW1WUU8</accession>
<evidence type="ECO:0000256" key="2">
    <source>
        <dbReference type="ARBA" id="ARBA00007983"/>
    </source>
</evidence>
<reference evidence="15 16" key="1">
    <citation type="journal article" date="2023" name="G3 (Bethesda)">
        <title>A chromosome-length genome assembly and annotation of blackberry (Rubus argutus, cv. 'Hillquist').</title>
        <authorList>
            <person name="Bruna T."/>
            <person name="Aryal R."/>
            <person name="Dudchenko O."/>
            <person name="Sargent D.J."/>
            <person name="Mead D."/>
            <person name="Buti M."/>
            <person name="Cavallini A."/>
            <person name="Hytonen T."/>
            <person name="Andres J."/>
            <person name="Pham M."/>
            <person name="Weisz D."/>
            <person name="Mascagni F."/>
            <person name="Usai G."/>
            <person name="Natali L."/>
            <person name="Bassil N."/>
            <person name="Fernandez G.E."/>
            <person name="Lomsadze A."/>
            <person name="Armour M."/>
            <person name="Olukolu B."/>
            <person name="Poorten T."/>
            <person name="Britton C."/>
            <person name="Davik J."/>
            <person name="Ashrafi H."/>
            <person name="Aiden E.L."/>
            <person name="Borodovsky M."/>
            <person name="Worthington M."/>
        </authorList>
    </citation>
    <scope>NUCLEOTIDE SEQUENCE [LARGE SCALE GENOMIC DNA]</scope>
    <source>
        <strain evidence="15">PI 553951</strain>
    </source>
</reference>
<evidence type="ECO:0000256" key="5">
    <source>
        <dbReference type="ARBA" id="ARBA00022772"/>
    </source>
</evidence>
<keyword evidence="4 9" id="KW-0479">Metal-binding</keyword>
<dbReference type="GO" id="GO:0048038">
    <property type="term" value="F:quinone binding"/>
    <property type="evidence" value="ECO:0007669"/>
    <property type="project" value="InterPro"/>
</dbReference>
<gene>
    <name evidence="15" type="ORF">M0R45_024644</name>
</gene>
<name>A0AAW1WUU8_RUBAR</name>
<evidence type="ECO:0000256" key="8">
    <source>
        <dbReference type="ARBA" id="ARBA00023157"/>
    </source>
</evidence>
<evidence type="ECO:0000256" key="9">
    <source>
        <dbReference type="RuleBase" id="RU000672"/>
    </source>
</evidence>
<sequence length="361" mass="40493">METRNFFSFFFVPLCIGLVTLVILFTWGPYTPPYATDLLDCTTNSAWCASKNRFQSKPPNSLVKNKNHHNHNHASDAPHHPLDPLTVQELNKIRTILSSHALFKSSSPYALHSIELEEPDKPLVLRWKKGDPLLPRKASVVARASGKSHVLTVDLTTSEVSVHQSGSNSGYPMLTMEDIIAAASVPLVNARFNRSIIERGVDLTDLACLPVSSGWFGEYEENRRRLIKVQCYSVKDTVNFYMRPIEGLTVLVDLDTKQVVEISDKGASIPIPRAANTDYRYSAQELSKVIKLVNPISIEQPNSPSFTIEDDHLVKWANWKFHVKPDARAGVIISQARVRDPDTGELRDVMYKGFPSELFVP</sequence>
<keyword evidence="11" id="KW-0812">Transmembrane</keyword>
<comment type="subunit">
    <text evidence="3">Homodimer.</text>
</comment>
<dbReference type="GO" id="GO:0008131">
    <property type="term" value="F:primary methylamine oxidase activity"/>
    <property type="evidence" value="ECO:0007669"/>
    <property type="project" value="InterPro"/>
</dbReference>
<dbReference type="GO" id="GO:0005507">
    <property type="term" value="F:copper ion binding"/>
    <property type="evidence" value="ECO:0007669"/>
    <property type="project" value="InterPro"/>
</dbReference>
<feature type="domain" description="Copper amine oxidase N3-terminal" evidence="14">
    <location>
        <begin position="172"/>
        <end position="272"/>
    </location>
</feature>
<dbReference type="EMBL" id="JBEDUW010000005">
    <property type="protein sequence ID" value="KAK9927461.1"/>
    <property type="molecule type" value="Genomic_DNA"/>
</dbReference>
<dbReference type="InterPro" id="IPR015800">
    <property type="entry name" value="Cu_amine_oxidase_N2"/>
</dbReference>
<evidence type="ECO:0000256" key="3">
    <source>
        <dbReference type="ARBA" id="ARBA00011738"/>
    </source>
</evidence>
<dbReference type="Pfam" id="PF01179">
    <property type="entry name" value="Cu_amine_oxid"/>
    <property type="match status" value="1"/>
</dbReference>
<dbReference type="InterPro" id="IPR036460">
    <property type="entry name" value="Cu_amine_oxidase_C_sf"/>
</dbReference>
<dbReference type="Gene3D" id="2.70.98.20">
    <property type="entry name" value="Copper amine oxidase, catalytic domain"/>
    <property type="match status" value="1"/>
</dbReference>
<dbReference type="PANTHER" id="PTHR10638:SF41">
    <property type="entry name" value="AMINE OXIDASE"/>
    <property type="match status" value="1"/>
</dbReference>
<keyword evidence="7 9" id="KW-0186">Copper</keyword>
<keyword evidence="11" id="KW-0472">Membrane</keyword>
<dbReference type="Gene3D" id="3.10.450.40">
    <property type="match status" value="2"/>
</dbReference>
<dbReference type="InterPro" id="IPR000269">
    <property type="entry name" value="Cu_amine_oxidase"/>
</dbReference>
<keyword evidence="6 9" id="KW-0560">Oxidoreductase</keyword>
<comment type="cofactor">
    <cofactor evidence="1">
        <name>Cu cation</name>
        <dbReference type="ChEBI" id="CHEBI:23378"/>
    </cofactor>
</comment>
<evidence type="ECO:0000259" key="13">
    <source>
        <dbReference type="Pfam" id="PF02727"/>
    </source>
</evidence>
<evidence type="ECO:0000256" key="11">
    <source>
        <dbReference type="SAM" id="Phobius"/>
    </source>
</evidence>
<evidence type="ECO:0000256" key="4">
    <source>
        <dbReference type="ARBA" id="ARBA00022723"/>
    </source>
</evidence>
<comment type="caution">
    <text evidence="15">The sequence shown here is derived from an EMBL/GenBank/DDBJ whole genome shotgun (WGS) entry which is preliminary data.</text>
</comment>
<keyword evidence="5 9" id="KW-0801">TPQ</keyword>
<keyword evidence="11" id="KW-1133">Transmembrane helix</keyword>
<dbReference type="FunFam" id="3.10.450.40:FF:000005">
    <property type="entry name" value="Amine oxidase"/>
    <property type="match status" value="1"/>
</dbReference>
<feature type="domain" description="Copper amine oxidase N2-terminal" evidence="13">
    <location>
        <begin position="80"/>
        <end position="161"/>
    </location>
</feature>
<comment type="similarity">
    <text evidence="2 9">Belongs to the copper/topaquinone oxidase family.</text>
</comment>
<evidence type="ECO:0000256" key="10">
    <source>
        <dbReference type="SAM" id="MobiDB-lite"/>
    </source>
</evidence>
<dbReference type="Proteomes" id="UP001457282">
    <property type="component" value="Unassembled WGS sequence"/>
</dbReference>